<feature type="domain" description="Transposase IS110-like N-terminal" evidence="1">
    <location>
        <begin position="9"/>
        <end position="166"/>
    </location>
</feature>
<dbReference type="PANTHER" id="PTHR33055:SF3">
    <property type="entry name" value="PUTATIVE TRANSPOSASE FOR IS117-RELATED"/>
    <property type="match status" value="1"/>
</dbReference>
<proteinExistence type="predicted"/>
<keyword evidence="4" id="KW-1185">Reference proteome</keyword>
<comment type="caution">
    <text evidence="3">The sequence shown here is derived from an EMBL/GenBank/DDBJ whole genome shotgun (WGS) entry which is preliminary data.</text>
</comment>
<feature type="domain" description="Transposase IS116/IS110/IS902 C-terminal" evidence="2">
    <location>
        <begin position="279"/>
        <end position="364"/>
    </location>
</feature>
<evidence type="ECO:0000313" key="4">
    <source>
        <dbReference type="Proteomes" id="UP000749040"/>
    </source>
</evidence>
<evidence type="ECO:0000259" key="1">
    <source>
        <dbReference type="Pfam" id="PF01548"/>
    </source>
</evidence>
<gene>
    <name evidence="3" type="ORF">ITX44_40590</name>
</gene>
<organism evidence="3 4">
    <name type="scientific">Actinacidiphila acididurans</name>
    <dbReference type="NCBI Taxonomy" id="2784346"/>
    <lineage>
        <taxon>Bacteria</taxon>
        <taxon>Bacillati</taxon>
        <taxon>Actinomycetota</taxon>
        <taxon>Actinomycetes</taxon>
        <taxon>Kitasatosporales</taxon>
        <taxon>Streptomycetaceae</taxon>
        <taxon>Actinacidiphila</taxon>
    </lineage>
</organism>
<dbReference type="InterPro" id="IPR002525">
    <property type="entry name" value="Transp_IS110-like_N"/>
</dbReference>
<evidence type="ECO:0000313" key="3">
    <source>
        <dbReference type="EMBL" id="MBM9510753.1"/>
    </source>
</evidence>
<dbReference type="Pfam" id="PF02371">
    <property type="entry name" value="Transposase_20"/>
    <property type="match status" value="1"/>
</dbReference>
<dbReference type="NCBIfam" id="NF033542">
    <property type="entry name" value="transpos_IS110"/>
    <property type="match status" value="1"/>
</dbReference>
<sequence length="416" mass="45564">MENRMPVFCGIDWAENHHDVALVDDTGHLLAKRRITDNAAGYQLLLDLLAEHGDTADEPIPVAIETGRGLLVAALTTGTRPVYAINPLAAARYRDRHSVSRKKSDPGDALVLANILRTDLPAHRPLPADSDLARAVAVLARAQQDAVWARQQLVNQVRSLLREYYPAALDAFLGKQFGLARPEARAVLATAPTPARAAKLTPAQLQAALKRAGRTRGIDAEADRLRTVLRGDYAQRPQAVEDAMGHQLLALVRQLDAACLAAEELAAAVEEHFRRHPDAEILLSFPGLGVQLAARVLAEIGDDRSRFTDARALKAYAGSAPITRASGKKRFVGRRFIKNDRLISAGFLWAFSALRASPGADAHYRRRRERGDWHAQAQRNLFNRMIGQLYHCLHSGQLFDEQHAFTSPSADLAAAA</sequence>
<dbReference type="InterPro" id="IPR003346">
    <property type="entry name" value="Transposase_20"/>
</dbReference>
<dbReference type="Proteomes" id="UP000749040">
    <property type="component" value="Unassembled WGS sequence"/>
</dbReference>
<dbReference type="Pfam" id="PF01548">
    <property type="entry name" value="DEDD_Tnp_IS110"/>
    <property type="match status" value="1"/>
</dbReference>
<accession>A0ABS2U551</accession>
<dbReference type="PANTHER" id="PTHR33055">
    <property type="entry name" value="TRANSPOSASE FOR INSERTION SEQUENCE ELEMENT IS1111A"/>
    <property type="match status" value="1"/>
</dbReference>
<dbReference type="InterPro" id="IPR047650">
    <property type="entry name" value="Transpos_IS110"/>
</dbReference>
<dbReference type="EMBL" id="JADKYB010000054">
    <property type="protein sequence ID" value="MBM9510753.1"/>
    <property type="molecule type" value="Genomic_DNA"/>
</dbReference>
<protein>
    <submittedName>
        <fullName evidence="3">IS110 family transposase</fullName>
    </submittedName>
</protein>
<name>A0ABS2U551_9ACTN</name>
<reference evidence="3 4" key="1">
    <citation type="submission" date="2021-01" db="EMBL/GenBank/DDBJ databases">
        <title>Streptomyces acididurans sp. nov., isolated from a peat swamp forest soil.</title>
        <authorList>
            <person name="Chantavorakit T."/>
            <person name="Duangmal K."/>
        </authorList>
    </citation>
    <scope>NUCLEOTIDE SEQUENCE [LARGE SCALE GENOMIC DNA]</scope>
    <source>
        <strain evidence="3 4">KK5PA1</strain>
    </source>
</reference>
<evidence type="ECO:0000259" key="2">
    <source>
        <dbReference type="Pfam" id="PF02371"/>
    </source>
</evidence>